<evidence type="ECO:0008006" key="4">
    <source>
        <dbReference type="Google" id="ProtNLM"/>
    </source>
</evidence>
<accession>A0AAV5U9U0</accession>
<evidence type="ECO:0000313" key="3">
    <source>
        <dbReference type="Proteomes" id="UP001432027"/>
    </source>
</evidence>
<keyword evidence="1" id="KW-0472">Membrane</keyword>
<sequence length="123" mass="13723">MISVAVIIMYVLRQPDFNPWIISIALFPVGILISGFYGIQTKRPCFIIPLIIATGICLVFVAVIFGMIFLNLRRGNRDGLGYLFICFGVFVICTGYFPHNLIVSCRIIIGAKKMHKFCALSST</sequence>
<comment type="caution">
    <text evidence="2">The sequence shown here is derived from an EMBL/GenBank/DDBJ whole genome shotgun (WGS) entry which is preliminary data.</text>
</comment>
<reference evidence="2" key="1">
    <citation type="submission" date="2023-10" db="EMBL/GenBank/DDBJ databases">
        <title>Genome assembly of Pristionchus species.</title>
        <authorList>
            <person name="Yoshida K."/>
            <person name="Sommer R.J."/>
        </authorList>
    </citation>
    <scope>NUCLEOTIDE SEQUENCE</scope>
    <source>
        <strain evidence="2">RS0144</strain>
    </source>
</reference>
<keyword evidence="1" id="KW-1133">Transmembrane helix</keyword>
<keyword evidence="3" id="KW-1185">Reference proteome</keyword>
<feature type="transmembrane region" description="Helical" evidence="1">
    <location>
        <begin position="82"/>
        <end position="109"/>
    </location>
</feature>
<organism evidence="2 3">
    <name type="scientific">Pristionchus entomophagus</name>
    <dbReference type="NCBI Taxonomy" id="358040"/>
    <lineage>
        <taxon>Eukaryota</taxon>
        <taxon>Metazoa</taxon>
        <taxon>Ecdysozoa</taxon>
        <taxon>Nematoda</taxon>
        <taxon>Chromadorea</taxon>
        <taxon>Rhabditida</taxon>
        <taxon>Rhabditina</taxon>
        <taxon>Diplogasteromorpha</taxon>
        <taxon>Diplogasteroidea</taxon>
        <taxon>Neodiplogasteridae</taxon>
        <taxon>Pristionchus</taxon>
    </lineage>
</organism>
<dbReference type="EMBL" id="BTSX01000006">
    <property type="protein sequence ID" value="GMT03562.1"/>
    <property type="molecule type" value="Genomic_DNA"/>
</dbReference>
<evidence type="ECO:0000256" key="1">
    <source>
        <dbReference type="SAM" id="Phobius"/>
    </source>
</evidence>
<evidence type="ECO:0000313" key="2">
    <source>
        <dbReference type="EMBL" id="GMT03562.1"/>
    </source>
</evidence>
<dbReference type="AlphaFoldDB" id="A0AAV5U9U0"/>
<protein>
    <recommendedName>
        <fullName evidence="4">G protein-coupled receptor</fullName>
    </recommendedName>
</protein>
<gene>
    <name evidence="2" type="ORF">PENTCL1PPCAC_25736</name>
</gene>
<feature type="transmembrane region" description="Helical" evidence="1">
    <location>
        <begin position="20"/>
        <end position="39"/>
    </location>
</feature>
<keyword evidence="1" id="KW-0812">Transmembrane</keyword>
<name>A0AAV5U9U0_9BILA</name>
<dbReference type="Proteomes" id="UP001432027">
    <property type="component" value="Unassembled WGS sequence"/>
</dbReference>
<proteinExistence type="predicted"/>
<feature type="transmembrane region" description="Helical" evidence="1">
    <location>
        <begin position="46"/>
        <end position="70"/>
    </location>
</feature>